<accession>A0A9D4IAF4</accession>
<evidence type="ECO:0000313" key="3">
    <source>
        <dbReference type="Proteomes" id="UP000828390"/>
    </source>
</evidence>
<sequence>MGFQDKCQTVTNLGSSSRLSRGGQVYKAPMVSMLSEHLNLSEASVVGAGL</sequence>
<reference evidence="1" key="2">
    <citation type="submission" date="2020-11" db="EMBL/GenBank/DDBJ databases">
        <authorList>
            <person name="McCartney M.A."/>
            <person name="Auch B."/>
            <person name="Kono T."/>
            <person name="Mallez S."/>
            <person name="Becker A."/>
            <person name="Gohl D.M."/>
            <person name="Silverstein K.A.T."/>
            <person name="Koren S."/>
            <person name="Bechman K.B."/>
            <person name="Herman A."/>
            <person name="Abrahante J.E."/>
            <person name="Garbe J."/>
        </authorList>
    </citation>
    <scope>NUCLEOTIDE SEQUENCE</scope>
    <source>
        <strain evidence="1">Duluth1</strain>
        <tissue evidence="1">Whole animal</tissue>
    </source>
</reference>
<dbReference type="EMBL" id="JAIWYP010000006">
    <property type="protein sequence ID" value="KAH3806226.1"/>
    <property type="molecule type" value="Genomic_DNA"/>
</dbReference>
<dbReference type="EMBL" id="JAIWYP010000010">
    <property type="protein sequence ID" value="KAH3754315.1"/>
    <property type="molecule type" value="Genomic_DNA"/>
</dbReference>
<keyword evidence="3" id="KW-1185">Reference proteome</keyword>
<reference evidence="1" key="1">
    <citation type="journal article" date="2019" name="bioRxiv">
        <title>The Genome of the Zebra Mussel, Dreissena polymorpha: A Resource for Invasive Species Research.</title>
        <authorList>
            <person name="McCartney M.A."/>
            <person name="Auch B."/>
            <person name="Kono T."/>
            <person name="Mallez S."/>
            <person name="Zhang Y."/>
            <person name="Obille A."/>
            <person name="Becker A."/>
            <person name="Abrahante J.E."/>
            <person name="Garbe J."/>
            <person name="Badalamenti J.P."/>
            <person name="Herman A."/>
            <person name="Mangelson H."/>
            <person name="Liachko I."/>
            <person name="Sullivan S."/>
            <person name="Sone E.D."/>
            <person name="Koren S."/>
            <person name="Silverstein K.A.T."/>
            <person name="Beckman K.B."/>
            <person name="Gohl D.M."/>
        </authorList>
    </citation>
    <scope>NUCLEOTIDE SEQUENCE</scope>
    <source>
        <strain evidence="1">Duluth1</strain>
        <tissue evidence="1">Whole animal</tissue>
    </source>
</reference>
<dbReference type="Proteomes" id="UP000828390">
    <property type="component" value="Unassembled WGS sequence"/>
</dbReference>
<protein>
    <submittedName>
        <fullName evidence="1">Uncharacterized protein</fullName>
    </submittedName>
</protein>
<organism evidence="1 3">
    <name type="scientific">Dreissena polymorpha</name>
    <name type="common">Zebra mussel</name>
    <name type="synonym">Mytilus polymorpha</name>
    <dbReference type="NCBI Taxonomy" id="45954"/>
    <lineage>
        <taxon>Eukaryota</taxon>
        <taxon>Metazoa</taxon>
        <taxon>Spiralia</taxon>
        <taxon>Lophotrochozoa</taxon>
        <taxon>Mollusca</taxon>
        <taxon>Bivalvia</taxon>
        <taxon>Autobranchia</taxon>
        <taxon>Heteroconchia</taxon>
        <taxon>Euheterodonta</taxon>
        <taxon>Imparidentia</taxon>
        <taxon>Neoheterodontei</taxon>
        <taxon>Myida</taxon>
        <taxon>Dreissenoidea</taxon>
        <taxon>Dreissenidae</taxon>
        <taxon>Dreissena</taxon>
    </lineage>
</organism>
<dbReference type="AlphaFoldDB" id="A0A9D4IAF4"/>
<gene>
    <name evidence="2" type="ORF">DPMN_134545</name>
    <name evidence="1" type="ORF">DPMN_188982</name>
</gene>
<evidence type="ECO:0000313" key="1">
    <source>
        <dbReference type="EMBL" id="KAH3754315.1"/>
    </source>
</evidence>
<name>A0A9D4IAF4_DREPO</name>
<comment type="caution">
    <text evidence="1">The sequence shown here is derived from an EMBL/GenBank/DDBJ whole genome shotgun (WGS) entry which is preliminary data.</text>
</comment>
<proteinExistence type="predicted"/>
<evidence type="ECO:0000313" key="2">
    <source>
        <dbReference type="EMBL" id="KAH3806226.1"/>
    </source>
</evidence>